<evidence type="ECO:0000313" key="3">
    <source>
        <dbReference type="EMBL" id="KAF5319770.1"/>
    </source>
</evidence>
<dbReference type="AlphaFoldDB" id="A0A8H5BAR9"/>
<dbReference type="SUPFAM" id="SSF54236">
    <property type="entry name" value="Ubiquitin-like"/>
    <property type="match status" value="1"/>
</dbReference>
<keyword evidence="1" id="KW-0732">Signal</keyword>
<feature type="chain" id="PRO_5034218117" description="Ubiquitin-like domain-containing protein" evidence="1">
    <location>
        <begin position="21"/>
        <end position="263"/>
    </location>
</feature>
<comment type="caution">
    <text evidence="3">The sequence shown here is derived from an EMBL/GenBank/DDBJ whole genome shotgun (WGS) entry which is preliminary data.</text>
</comment>
<dbReference type="InterPro" id="IPR029071">
    <property type="entry name" value="Ubiquitin-like_domsf"/>
</dbReference>
<proteinExistence type="predicted"/>
<evidence type="ECO:0000259" key="2">
    <source>
        <dbReference type="PROSITE" id="PS50053"/>
    </source>
</evidence>
<dbReference type="PROSITE" id="PS50053">
    <property type="entry name" value="UBIQUITIN_2"/>
    <property type="match status" value="1"/>
</dbReference>
<dbReference type="InterPro" id="IPR000626">
    <property type="entry name" value="Ubiquitin-like_dom"/>
</dbReference>
<feature type="domain" description="Ubiquitin-like" evidence="2">
    <location>
        <begin position="92"/>
        <end position="165"/>
    </location>
</feature>
<reference evidence="3 4" key="1">
    <citation type="journal article" date="2020" name="ISME J.">
        <title>Uncovering the hidden diversity of litter-decomposition mechanisms in mushroom-forming fungi.</title>
        <authorList>
            <person name="Floudas D."/>
            <person name="Bentzer J."/>
            <person name="Ahren D."/>
            <person name="Johansson T."/>
            <person name="Persson P."/>
            <person name="Tunlid A."/>
        </authorList>
    </citation>
    <scope>NUCLEOTIDE SEQUENCE [LARGE SCALE GENOMIC DNA]</scope>
    <source>
        <strain evidence="3 4">CBS 175.51</strain>
    </source>
</reference>
<dbReference type="EMBL" id="JAACJK010000173">
    <property type="protein sequence ID" value="KAF5319770.1"/>
    <property type="molecule type" value="Genomic_DNA"/>
</dbReference>
<keyword evidence="4" id="KW-1185">Reference proteome</keyword>
<sequence>MKLPLAPLVSLLFGASYLVANTIAYSYHDYNELDARYQIDDVLSERGFGLEARETIDVPFQPSLRAFLEEAATAHRRSMSENEDLEARADPINVYIKILDQHIDLKVDPGMKVTALKELVAKTKRVPGIDMNDFVPRHNELYGKKFIDDESKTLADNGVTEGSKIFFRKKLTLDFIVKVGQEERRVQQMKVSDDLTPSSTRVLVEAFINKNEEFPIGPADVFRILGTTKNLNSRGTLHANKVPDGATIEIIRNNKIVRRPGRR</sequence>
<dbReference type="Gene3D" id="3.10.20.90">
    <property type="entry name" value="Phosphatidylinositol 3-kinase Catalytic Subunit, Chain A, domain 1"/>
    <property type="match status" value="1"/>
</dbReference>
<accession>A0A8H5BAR9</accession>
<dbReference type="OrthoDB" id="10387572at2759"/>
<gene>
    <name evidence="3" type="ORF">D9611_012861</name>
</gene>
<dbReference type="Proteomes" id="UP000541558">
    <property type="component" value="Unassembled WGS sequence"/>
</dbReference>
<feature type="signal peptide" evidence="1">
    <location>
        <begin position="1"/>
        <end position="20"/>
    </location>
</feature>
<organism evidence="3 4">
    <name type="scientific">Ephemerocybe angulata</name>
    <dbReference type="NCBI Taxonomy" id="980116"/>
    <lineage>
        <taxon>Eukaryota</taxon>
        <taxon>Fungi</taxon>
        <taxon>Dikarya</taxon>
        <taxon>Basidiomycota</taxon>
        <taxon>Agaricomycotina</taxon>
        <taxon>Agaricomycetes</taxon>
        <taxon>Agaricomycetidae</taxon>
        <taxon>Agaricales</taxon>
        <taxon>Agaricineae</taxon>
        <taxon>Psathyrellaceae</taxon>
        <taxon>Ephemerocybe</taxon>
    </lineage>
</organism>
<evidence type="ECO:0000313" key="4">
    <source>
        <dbReference type="Proteomes" id="UP000541558"/>
    </source>
</evidence>
<evidence type="ECO:0000256" key="1">
    <source>
        <dbReference type="SAM" id="SignalP"/>
    </source>
</evidence>
<dbReference type="CDD" id="cd17039">
    <property type="entry name" value="Ubl_ubiquitin_like"/>
    <property type="match status" value="1"/>
</dbReference>
<protein>
    <recommendedName>
        <fullName evidence="2">Ubiquitin-like domain-containing protein</fullName>
    </recommendedName>
</protein>
<name>A0A8H5BAR9_9AGAR</name>